<dbReference type="Pfam" id="PF07973">
    <property type="entry name" value="tRNA_SAD"/>
    <property type="match status" value="1"/>
</dbReference>
<reference evidence="7 8" key="1">
    <citation type="submission" date="2016-02" db="EMBL/GenBank/DDBJ databases">
        <title>Genome sequence of Halalkalicoccus paucihalophilus DSM 24557.</title>
        <authorList>
            <person name="Poehlein A."/>
            <person name="Daniel R."/>
        </authorList>
    </citation>
    <scope>NUCLEOTIDE SEQUENCE [LARGE SCALE GENOMIC DNA]</scope>
    <source>
        <strain evidence="7 8">DSM 24557</strain>
    </source>
</reference>
<keyword evidence="3" id="KW-0479">Metal-binding</keyword>
<evidence type="ECO:0000256" key="5">
    <source>
        <dbReference type="SAM" id="MobiDB-lite"/>
    </source>
</evidence>
<evidence type="ECO:0000313" key="8">
    <source>
        <dbReference type="Proteomes" id="UP000075321"/>
    </source>
</evidence>
<dbReference type="Gene3D" id="3.30.980.10">
    <property type="entry name" value="Threonyl-trna Synthetase, Chain A, domain 2"/>
    <property type="match status" value="1"/>
</dbReference>
<keyword evidence="8" id="KW-1185">Reference proteome</keyword>
<dbReference type="SUPFAM" id="SSF50447">
    <property type="entry name" value="Translation proteins"/>
    <property type="match status" value="1"/>
</dbReference>
<dbReference type="EMBL" id="LTAZ01000005">
    <property type="protein sequence ID" value="KYH25949.1"/>
    <property type="molecule type" value="Genomic_DNA"/>
</dbReference>
<dbReference type="GO" id="GO:0003676">
    <property type="term" value="F:nucleic acid binding"/>
    <property type="evidence" value="ECO:0007669"/>
    <property type="project" value="InterPro"/>
</dbReference>
<dbReference type="RefSeq" id="WP_066383127.1">
    <property type="nucleotide sequence ID" value="NZ_LTAZ01000005.1"/>
</dbReference>
<dbReference type="GO" id="GO:0005524">
    <property type="term" value="F:ATP binding"/>
    <property type="evidence" value="ECO:0007669"/>
    <property type="project" value="InterPro"/>
</dbReference>
<gene>
    <name evidence="7" type="primary">alaXM</name>
    <name evidence="7" type="ORF">HAPAU_26280</name>
</gene>
<dbReference type="GO" id="GO:0004813">
    <property type="term" value="F:alanine-tRNA ligase activity"/>
    <property type="evidence" value="ECO:0007669"/>
    <property type="project" value="InterPro"/>
</dbReference>
<evidence type="ECO:0000256" key="3">
    <source>
        <dbReference type="ARBA" id="ARBA00022723"/>
    </source>
</evidence>
<feature type="region of interest" description="Disordered" evidence="5">
    <location>
        <begin position="196"/>
        <end position="215"/>
    </location>
</feature>
<dbReference type="InterPro" id="IPR051335">
    <property type="entry name" value="Alanyl-tRNA_Editing_Enzymes"/>
</dbReference>
<dbReference type="PANTHER" id="PTHR43462:SF1">
    <property type="entry name" value="ALANYL-TRNA EDITING PROTEIN AARSD1"/>
    <property type="match status" value="1"/>
</dbReference>
<protein>
    <submittedName>
        <fullName evidence="7">Alanyl-tRNA editing protein AlaX-M</fullName>
    </submittedName>
</protein>
<dbReference type="InterPro" id="IPR018164">
    <property type="entry name" value="Ala-tRNA-synth_IIc_N"/>
</dbReference>
<evidence type="ECO:0000256" key="2">
    <source>
        <dbReference type="ARBA" id="ARBA00004496"/>
    </source>
</evidence>
<dbReference type="InterPro" id="IPR018165">
    <property type="entry name" value="Ala-tRNA-synth_IIc_core"/>
</dbReference>
<dbReference type="AlphaFoldDB" id="A0A151AE77"/>
<dbReference type="InterPro" id="IPR012947">
    <property type="entry name" value="tRNA_SAD"/>
</dbReference>
<dbReference type="InterPro" id="IPR009000">
    <property type="entry name" value="Transl_B-barrel_sf"/>
</dbReference>
<dbReference type="PANTHER" id="PTHR43462">
    <property type="entry name" value="ALANYL-TRNA EDITING PROTEIN"/>
    <property type="match status" value="1"/>
</dbReference>
<organism evidence="7 8">
    <name type="scientific">Halalkalicoccus paucihalophilus</name>
    <dbReference type="NCBI Taxonomy" id="1008153"/>
    <lineage>
        <taxon>Archaea</taxon>
        <taxon>Methanobacteriati</taxon>
        <taxon>Methanobacteriota</taxon>
        <taxon>Stenosarchaea group</taxon>
        <taxon>Halobacteria</taxon>
        <taxon>Halobacteriales</taxon>
        <taxon>Halococcaceae</taxon>
        <taxon>Halalkalicoccus</taxon>
    </lineage>
</organism>
<evidence type="ECO:0000256" key="4">
    <source>
        <dbReference type="ARBA" id="ARBA00022833"/>
    </source>
</evidence>
<comment type="subcellular location">
    <subcellularLocation>
        <location evidence="2">Cytoplasm</location>
    </subcellularLocation>
</comment>
<proteinExistence type="predicted"/>
<keyword evidence="4" id="KW-0862">Zinc</keyword>
<evidence type="ECO:0000256" key="1">
    <source>
        <dbReference type="ARBA" id="ARBA00001947"/>
    </source>
</evidence>
<dbReference type="PROSITE" id="PS50860">
    <property type="entry name" value="AA_TRNA_LIGASE_II_ALA"/>
    <property type="match status" value="1"/>
</dbReference>
<dbReference type="GO" id="GO:0046872">
    <property type="term" value="F:metal ion binding"/>
    <property type="evidence" value="ECO:0007669"/>
    <property type="project" value="UniProtKB-KW"/>
</dbReference>
<feature type="compositionally biased region" description="Basic and acidic residues" evidence="5">
    <location>
        <begin position="202"/>
        <end position="215"/>
    </location>
</feature>
<accession>A0A151AE77</accession>
<evidence type="ECO:0000313" key="7">
    <source>
        <dbReference type="EMBL" id="KYH25949.1"/>
    </source>
</evidence>
<dbReference type="GO" id="GO:0005737">
    <property type="term" value="C:cytoplasm"/>
    <property type="evidence" value="ECO:0007669"/>
    <property type="project" value="UniProtKB-SubCell"/>
</dbReference>
<dbReference type="SMART" id="SM00863">
    <property type="entry name" value="tRNA_SAD"/>
    <property type="match status" value="1"/>
</dbReference>
<comment type="cofactor">
    <cofactor evidence="1">
        <name>Zn(2+)</name>
        <dbReference type="ChEBI" id="CHEBI:29105"/>
    </cofactor>
</comment>
<sequence length="256" mass="29126">MTDQRHLEESTGREFEARVERVVDDGPTSRVVLDRTLFYPEGGGQPADHGTLTGEETWTVSDVQKTDEIYHTVEGDGPSVGERVVGEIDWERRHAHMRYHTAQHLLSAILFAEYDALTTGNQLHDDHARLDCGYDRFTREDLDDIEARMNELVEDALDVRWYTLGRERAERELDPERTRLDLLPESITEVRIVEIGEAQPDSDGRGKPGDPRPVYDRVACAGTHVENTAEVGRVEVTGRETRGADEERIEFVLEDE</sequence>
<dbReference type="InterPro" id="IPR018163">
    <property type="entry name" value="Thr/Ala-tRNA-synth_IIc_edit"/>
</dbReference>
<dbReference type="Proteomes" id="UP000075321">
    <property type="component" value="Unassembled WGS sequence"/>
</dbReference>
<comment type="caution">
    <text evidence="7">The sequence shown here is derived from an EMBL/GenBank/DDBJ whole genome shotgun (WGS) entry which is preliminary data.</text>
</comment>
<dbReference type="SUPFAM" id="SSF55186">
    <property type="entry name" value="ThrRS/AlaRS common domain"/>
    <property type="match status" value="1"/>
</dbReference>
<name>A0A151AE77_9EURY</name>
<evidence type="ECO:0000259" key="6">
    <source>
        <dbReference type="PROSITE" id="PS50860"/>
    </source>
</evidence>
<dbReference type="GO" id="GO:0002161">
    <property type="term" value="F:aminoacyl-tRNA deacylase activity"/>
    <property type="evidence" value="ECO:0007669"/>
    <property type="project" value="UniProtKB-ARBA"/>
</dbReference>
<dbReference type="GO" id="GO:0006419">
    <property type="term" value="P:alanyl-tRNA aminoacylation"/>
    <property type="evidence" value="ECO:0007669"/>
    <property type="project" value="InterPro"/>
</dbReference>
<dbReference type="Gene3D" id="2.40.30.130">
    <property type="match status" value="1"/>
</dbReference>
<dbReference type="OrthoDB" id="11392at2157"/>
<feature type="domain" description="Alanyl-transfer RNA synthetases family profile" evidence="6">
    <location>
        <begin position="1"/>
        <end position="256"/>
    </location>
</feature>
<dbReference type="Pfam" id="PF01411">
    <property type="entry name" value="tRNA-synt_2c"/>
    <property type="match status" value="1"/>
</dbReference>
<dbReference type="PATRIC" id="fig|1008153.3.peg.2682"/>